<dbReference type="AlphaFoldDB" id="A0A2W5T3N0"/>
<evidence type="ECO:0000259" key="1">
    <source>
        <dbReference type="Pfam" id="PF16571"/>
    </source>
</evidence>
<gene>
    <name evidence="2" type="ORF">DI536_24345</name>
</gene>
<dbReference type="InterPro" id="IPR032330">
    <property type="entry name" value="EF-G-binding_C"/>
</dbReference>
<protein>
    <recommendedName>
        <fullName evidence="1">Elongation factor G-binding protein C-terminal treble-clef zinc-finger domain-containing protein</fullName>
    </recommendedName>
</protein>
<organism evidence="2 3">
    <name type="scientific">Archangium gephyra</name>
    <dbReference type="NCBI Taxonomy" id="48"/>
    <lineage>
        <taxon>Bacteria</taxon>
        <taxon>Pseudomonadati</taxon>
        <taxon>Myxococcota</taxon>
        <taxon>Myxococcia</taxon>
        <taxon>Myxococcales</taxon>
        <taxon>Cystobacterineae</taxon>
        <taxon>Archangiaceae</taxon>
        <taxon>Archangium</taxon>
    </lineage>
</organism>
<evidence type="ECO:0000313" key="3">
    <source>
        <dbReference type="Proteomes" id="UP000249061"/>
    </source>
</evidence>
<accession>A0A2W5T3N0</accession>
<comment type="caution">
    <text evidence="2">The sequence shown here is derived from an EMBL/GenBank/DDBJ whole genome shotgun (WGS) entry which is preliminary data.</text>
</comment>
<feature type="domain" description="Elongation factor G-binding protein C-terminal treble-clef zinc-finger" evidence="1">
    <location>
        <begin position="31"/>
        <end position="143"/>
    </location>
</feature>
<reference evidence="2 3" key="1">
    <citation type="submission" date="2017-08" db="EMBL/GenBank/DDBJ databases">
        <title>Infants hospitalized years apart are colonized by the same room-sourced microbial strains.</title>
        <authorList>
            <person name="Brooks B."/>
            <person name="Olm M.R."/>
            <person name="Firek B.A."/>
            <person name="Baker R."/>
            <person name="Thomas B.C."/>
            <person name="Morowitz M.J."/>
            <person name="Banfield J.F."/>
        </authorList>
    </citation>
    <scope>NUCLEOTIDE SEQUENCE [LARGE SCALE GENOMIC DNA]</scope>
    <source>
        <strain evidence="2">S2_003_000_R2_14</strain>
    </source>
</reference>
<dbReference type="Pfam" id="PF16571">
    <property type="entry name" value="FBP_C"/>
    <property type="match status" value="1"/>
</dbReference>
<dbReference type="EMBL" id="QFQP01000024">
    <property type="protein sequence ID" value="PZR08637.1"/>
    <property type="molecule type" value="Genomic_DNA"/>
</dbReference>
<evidence type="ECO:0000313" key="2">
    <source>
        <dbReference type="EMBL" id="PZR08637.1"/>
    </source>
</evidence>
<name>A0A2W5T3N0_9BACT</name>
<sequence>MPLVSSKTSRYDDRMHKLDTGAELLATFRTRDQPLVELPADLSFPLILRDTMTWKHPAGGRLFLVFSPEVGLPTGIVFDSNGPSAAQVPQMCSWCHSLAQGNAVSMLTASHGSRRRVGVFVCGDLGCKQRVEEDCNRAGKNVQLAFKALVARIATFATDGLGIDLQHR</sequence>
<proteinExistence type="predicted"/>
<dbReference type="Proteomes" id="UP000249061">
    <property type="component" value="Unassembled WGS sequence"/>
</dbReference>